<dbReference type="AlphaFoldDB" id="Q74C23"/>
<sequence>MSLYTVIIMQRDRFQRIVITFTAIIATSFLCIASSLLALSVLAGFIVVYGLVFDKESITHPVYVISGLVGFYFIFGSLNISTYRGEISEHTCLLEYMFLCSMIIGVLIYDIKPNEHAPIHLKVPNLLLILAGLPAFVGLLWIGLSPGFPLFDPNLFTKVRGKAYFLSETIFVLFVLVINNIYLKEFSKIKRALIIAGLLFFISLPGYRGWPIIAILCLCLLSLRYRQKKLFTTLAMYSVLVLGLITGLAYYRRLHSDELILAELVVQKFDAEQLGVFGALLHFALRESIAISQFLIERYQQNVREIHGSLFLSDFMTMFPGSRDSGGIMIASIFGEYSGVGLTPGALGALIYEFGTINTFFIAMLIGIILSYFYKISLKYAVPGYSCLYYLIIIYIIHYIHRGIPKPSYLTNPLLIIFLLTLSKQLSKNIKHLKDIK</sequence>
<dbReference type="eggNOG" id="ENOG5032QVW">
    <property type="taxonomic scope" value="Bacteria"/>
</dbReference>
<dbReference type="KEGG" id="gsu:GSU1852"/>
<feature type="transmembrane region" description="Helical" evidence="1">
    <location>
        <begin position="21"/>
        <end position="50"/>
    </location>
</feature>
<protein>
    <submittedName>
        <fullName evidence="2">Membrane protein, putative</fullName>
    </submittedName>
</protein>
<keyword evidence="1" id="KW-1133">Transmembrane helix</keyword>
<feature type="transmembrane region" description="Helical" evidence="1">
    <location>
        <begin position="93"/>
        <end position="111"/>
    </location>
</feature>
<reference evidence="2 3" key="2">
    <citation type="journal article" date="2012" name="BMC Genomics">
        <title>Comparative genomic analysis of Geobacter sulfurreducens KN400, a strain with enhanced capacity for extracellular electron transfer and electricity production.</title>
        <authorList>
            <person name="Butler J.E."/>
            <person name="Young N.D."/>
            <person name="Aklujkar M."/>
            <person name="Lovley D.R."/>
        </authorList>
    </citation>
    <scope>NUCLEOTIDE SEQUENCE [LARGE SCALE GENOMIC DNA]</scope>
    <source>
        <strain evidence="3">ATCC 51573 / DSM 12127 / PCA</strain>
    </source>
</reference>
<feature type="transmembrane region" description="Helical" evidence="1">
    <location>
        <begin position="350"/>
        <end position="373"/>
    </location>
</feature>
<dbReference type="EnsemblBacteria" id="AAR35229">
    <property type="protein sequence ID" value="AAR35229"/>
    <property type="gene ID" value="GSU1852"/>
</dbReference>
<dbReference type="STRING" id="243231.GSU1852"/>
<keyword evidence="1" id="KW-0812">Transmembrane</keyword>
<accession>Q74C23</accession>
<feature type="transmembrane region" description="Helical" evidence="1">
    <location>
        <begin position="230"/>
        <end position="251"/>
    </location>
</feature>
<organism evidence="2 3">
    <name type="scientific">Geobacter sulfurreducens (strain ATCC 51573 / DSM 12127 / PCA)</name>
    <dbReference type="NCBI Taxonomy" id="243231"/>
    <lineage>
        <taxon>Bacteria</taxon>
        <taxon>Pseudomonadati</taxon>
        <taxon>Thermodesulfobacteriota</taxon>
        <taxon>Desulfuromonadia</taxon>
        <taxon>Geobacterales</taxon>
        <taxon>Geobacteraceae</taxon>
        <taxon>Geobacter</taxon>
    </lineage>
</organism>
<dbReference type="Proteomes" id="UP000000577">
    <property type="component" value="Chromosome"/>
</dbReference>
<feature type="transmembrane region" description="Helical" evidence="1">
    <location>
        <begin position="163"/>
        <end position="182"/>
    </location>
</feature>
<feature type="transmembrane region" description="Helical" evidence="1">
    <location>
        <begin position="194"/>
        <end position="223"/>
    </location>
</feature>
<gene>
    <name evidence="2" type="ordered locus">GSU1852</name>
</gene>
<evidence type="ECO:0000313" key="2">
    <source>
        <dbReference type="EMBL" id="AAR35229.1"/>
    </source>
</evidence>
<evidence type="ECO:0000256" key="1">
    <source>
        <dbReference type="SAM" id="Phobius"/>
    </source>
</evidence>
<dbReference type="EMBL" id="AE017180">
    <property type="protein sequence ID" value="AAR35229.1"/>
    <property type="molecule type" value="Genomic_DNA"/>
</dbReference>
<evidence type="ECO:0000313" key="3">
    <source>
        <dbReference type="Proteomes" id="UP000000577"/>
    </source>
</evidence>
<dbReference type="HOGENOM" id="CLU_626654_0_0_7"/>
<proteinExistence type="predicted"/>
<dbReference type="PATRIC" id="fig|243231.5.peg.1889"/>
<reference evidence="2 3" key="1">
    <citation type="journal article" date="2003" name="Science">
        <title>Genome of Geobacter sulfurreducens: metal reduction in subsurface environments.</title>
        <authorList>
            <person name="Methe B.A."/>
            <person name="Nelson K.E."/>
            <person name="Eisen J.A."/>
            <person name="Paulsen I.T."/>
            <person name="Nelson W."/>
            <person name="Heidelberg J.F."/>
            <person name="Wu D."/>
            <person name="Wu M."/>
            <person name="Ward N."/>
            <person name="Beanan M.J."/>
            <person name="Dodson R.J."/>
            <person name="Madupu R."/>
            <person name="Brinkac L.M."/>
            <person name="Daugherty S.C."/>
            <person name="DeBoy R.T."/>
            <person name="Durkin A.S."/>
            <person name="Gwinn M."/>
            <person name="Kolonay J.F."/>
            <person name="Sullivan S.A."/>
            <person name="Haft D.H."/>
            <person name="Selengut J."/>
            <person name="Davidsen T.M."/>
            <person name="Zafar N."/>
            <person name="White O."/>
            <person name="Tran B."/>
            <person name="Romero C."/>
            <person name="Forberger H.A."/>
            <person name="Weidman J."/>
            <person name="Khouri H."/>
            <person name="Feldblyum T.V."/>
            <person name="Utterback T.R."/>
            <person name="Van Aken S.E."/>
            <person name="Lovley D.R."/>
            <person name="Fraser C.M."/>
        </authorList>
    </citation>
    <scope>NUCLEOTIDE SEQUENCE [LARGE SCALE GENOMIC DNA]</scope>
    <source>
        <strain evidence="3">ATCC 51573 / DSM 12127 / PCA</strain>
    </source>
</reference>
<keyword evidence="1" id="KW-0472">Membrane</keyword>
<name>Q74C23_GEOSL</name>
<feature type="transmembrane region" description="Helical" evidence="1">
    <location>
        <begin position="380"/>
        <end position="401"/>
    </location>
</feature>
<feature type="transmembrane region" description="Helical" evidence="1">
    <location>
        <begin position="407"/>
        <end position="427"/>
    </location>
</feature>
<feature type="transmembrane region" description="Helical" evidence="1">
    <location>
        <begin position="62"/>
        <end position="81"/>
    </location>
</feature>
<keyword evidence="3" id="KW-1185">Reference proteome</keyword>
<feature type="transmembrane region" description="Helical" evidence="1">
    <location>
        <begin position="126"/>
        <end position="151"/>
    </location>
</feature>
<dbReference type="InParanoid" id="Q74C23"/>